<dbReference type="PANTHER" id="PTHR33993">
    <property type="entry name" value="GLYOXALASE-RELATED"/>
    <property type="match status" value="1"/>
</dbReference>
<keyword evidence="3" id="KW-0223">Dioxygenase</keyword>
<keyword evidence="3" id="KW-0560">Oxidoreductase</keyword>
<organism evidence="3 4">
    <name type="scientific">Methylobacterium nodulans (strain LMG 21967 / CNCM I-2342 / ORS 2060)</name>
    <dbReference type="NCBI Taxonomy" id="460265"/>
    <lineage>
        <taxon>Bacteria</taxon>
        <taxon>Pseudomonadati</taxon>
        <taxon>Pseudomonadota</taxon>
        <taxon>Alphaproteobacteria</taxon>
        <taxon>Hyphomicrobiales</taxon>
        <taxon>Methylobacteriaceae</taxon>
        <taxon>Methylobacterium</taxon>
    </lineage>
</organism>
<dbReference type="CDD" id="cd07247">
    <property type="entry name" value="SgaA_N_like"/>
    <property type="match status" value="2"/>
</dbReference>
<dbReference type="RefSeq" id="WP_015931181.1">
    <property type="nucleotide sequence ID" value="NC_011894.1"/>
</dbReference>
<dbReference type="Proteomes" id="UP000008207">
    <property type="component" value="Chromosome"/>
</dbReference>
<keyword evidence="4" id="KW-1185">Reference proteome</keyword>
<dbReference type="AlphaFoldDB" id="B8IEH4"/>
<dbReference type="KEGG" id="mno:Mnod_4680"/>
<sequence>MAPQGRFVWFELMTGDMAAARAFYADVVGWGTRDASVPGMPYTLLTIGETSVCGMMALPSAAQRTGARPSWIGYVGASDVDAAANRAVRLGGTLHIPPTEVPNVSRFAVISDPQAARLGLFRWLVPRPEEVDPADRPGHVGWSELLAADGRTALGFYRELFGWDYAEGGEVDPAGEYSVFAAGRQAIGGVLTKPEIVPAAFWLHYFVVPDIARAAERVTSGGGQILNGPMEGPGGTWILHGMDPQGVLFALMGRGRARTVTVTWASDWHGRSSGGRVLMTRIGSLHAEAPGAPDAPPEGPPGRRA</sequence>
<feature type="region of interest" description="Disordered" evidence="1">
    <location>
        <begin position="286"/>
        <end position="305"/>
    </location>
</feature>
<accession>B8IEH4</accession>
<dbReference type="HOGENOM" id="CLU_069623_1_0_5"/>
<evidence type="ECO:0000313" key="3">
    <source>
        <dbReference type="EMBL" id="ACL59546.1"/>
    </source>
</evidence>
<dbReference type="OrthoDB" id="9793039at2"/>
<dbReference type="InterPro" id="IPR029068">
    <property type="entry name" value="Glyas_Bleomycin-R_OHBP_Dase"/>
</dbReference>
<dbReference type="EMBL" id="CP001349">
    <property type="protein sequence ID" value="ACL59546.1"/>
    <property type="molecule type" value="Genomic_DNA"/>
</dbReference>
<evidence type="ECO:0000256" key="1">
    <source>
        <dbReference type="SAM" id="MobiDB-lite"/>
    </source>
</evidence>
<name>B8IEH4_METNO</name>
<dbReference type="Gene3D" id="3.10.180.10">
    <property type="entry name" value="2,3-Dihydroxybiphenyl 1,2-Dioxygenase, domain 1"/>
    <property type="match status" value="2"/>
</dbReference>
<dbReference type="SUPFAM" id="SSF54593">
    <property type="entry name" value="Glyoxalase/Bleomycin resistance protein/Dihydroxybiphenyl dioxygenase"/>
    <property type="match status" value="2"/>
</dbReference>
<dbReference type="Pfam" id="PF00903">
    <property type="entry name" value="Glyoxalase"/>
    <property type="match status" value="2"/>
</dbReference>
<evidence type="ECO:0000259" key="2">
    <source>
        <dbReference type="PROSITE" id="PS51819"/>
    </source>
</evidence>
<feature type="domain" description="VOC" evidence="2">
    <location>
        <begin position="6"/>
        <end position="123"/>
    </location>
</feature>
<reference evidence="3 4" key="1">
    <citation type="submission" date="2009-01" db="EMBL/GenBank/DDBJ databases">
        <title>Complete sequence of chromosome of Methylobacterium nodulans ORS 2060.</title>
        <authorList>
            <consortium name="US DOE Joint Genome Institute"/>
            <person name="Lucas S."/>
            <person name="Copeland A."/>
            <person name="Lapidus A."/>
            <person name="Glavina del Rio T."/>
            <person name="Dalin E."/>
            <person name="Tice H."/>
            <person name="Bruce D."/>
            <person name="Goodwin L."/>
            <person name="Pitluck S."/>
            <person name="Sims D."/>
            <person name="Brettin T."/>
            <person name="Detter J.C."/>
            <person name="Han C."/>
            <person name="Larimer F."/>
            <person name="Land M."/>
            <person name="Hauser L."/>
            <person name="Kyrpides N."/>
            <person name="Ivanova N."/>
            <person name="Marx C.J."/>
            <person name="Richardson P."/>
        </authorList>
    </citation>
    <scope>NUCLEOTIDE SEQUENCE [LARGE SCALE GENOMIC DNA]</scope>
    <source>
        <strain evidence="4">LMG 21967 / CNCM I-2342 / ORS 2060</strain>
    </source>
</reference>
<dbReference type="eggNOG" id="COG3324">
    <property type="taxonomic scope" value="Bacteria"/>
</dbReference>
<dbReference type="InterPro" id="IPR004360">
    <property type="entry name" value="Glyas_Fos-R_dOase_dom"/>
</dbReference>
<dbReference type="PROSITE" id="PS51819">
    <property type="entry name" value="VOC"/>
    <property type="match status" value="2"/>
</dbReference>
<dbReference type="InterPro" id="IPR037523">
    <property type="entry name" value="VOC_core"/>
</dbReference>
<dbReference type="STRING" id="460265.Mnod_4680"/>
<gene>
    <name evidence="3" type="ordered locus">Mnod_4680</name>
</gene>
<protein>
    <submittedName>
        <fullName evidence="3">Glyoxalase/bleomycin resistance protein/dioxygenase</fullName>
    </submittedName>
</protein>
<dbReference type="PANTHER" id="PTHR33993:SF14">
    <property type="entry name" value="GB|AAF24581.1"/>
    <property type="match status" value="1"/>
</dbReference>
<proteinExistence type="predicted"/>
<dbReference type="InterPro" id="IPR052164">
    <property type="entry name" value="Anthracycline_SecMetBiosynth"/>
</dbReference>
<feature type="compositionally biased region" description="Pro residues" evidence="1">
    <location>
        <begin position="293"/>
        <end position="305"/>
    </location>
</feature>
<dbReference type="GO" id="GO:0051213">
    <property type="term" value="F:dioxygenase activity"/>
    <property type="evidence" value="ECO:0007669"/>
    <property type="project" value="UniProtKB-KW"/>
</dbReference>
<evidence type="ECO:0000313" key="4">
    <source>
        <dbReference type="Proteomes" id="UP000008207"/>
    </source>
</evidence>
<feature type="domain" description="VOC" evidence="2">
    <location>
        <begin position="136"/>
        <end position="254"/>
    </location>
</feature>